<dbReference type="Pfam" id="PF12320">
    <property type="entry name" value="SbcD_C"/>
    <property type="match status" value="1"/>
</dbReference>
<organism evidence="10 11">
    <name type="scientific">Shewanella atlantica</name>
    <dbReference type="NCBI Taxonomy" id="271099"/>
    <lineage>
        <taxon>Bacteria</taxon>
        <taxon>Pseudomonadati</taxon>
        <taxon>Pseudomonadota</taxon>
        <taxon>Gammaproteobacteria</taxon>
        <taxon>Alteromonadales</taxon>
        <taxon>Shewanellaceae</taxon>
        <taxon>Shewanella</taxon>
    </lineage>
</organism>
<dbReference type="SUPFAM" id="SSF56300">
    <property type="entry name" value="Metallo-dependent phosphatases"/>
    <property type="match status" value="1"/>
</dbReference>
<evidence type="ECO:0000256" key="5">
    <source>
        <dbReference type="ARBA" id="ARBA00022801"/>
    </source>
</evidence>
<dbReference type="NCBIfam" id="TIGR00619">
    <property type="entry name" value="sbcd"/>
    <property type="match status" value="1"/>
</dbReference>
<dbReference type="InterPro" id="IPR004593">
    <property type="entry name" value="SbcD"/>
</dbReference>
<evidence type="ECO:0000313" key="11">
    <source>
        <dbReference type="Proteomes" id="UP000282060"/>
    </source>
</evidence>
<keyword evidence="11" id="KW-1185">Reference proteome</keyword>
<dbReference type="InterPro" id="IPR041796">
    <property type="entry name" value="Mre11_N"/>
</dbReference>
<protein>
    <recommendedName>
        <fullName evidence="3 7">Nuclease SbcCD subunit D</fullName>
    </recommendedName>
</protein>
<keyword evidence="7" id="KW-0235">DNA replication</keyword>
<comment type="similarity">
    <text evidence="1 7">Belongs to the SbcD family.</text>
</comment>
<gene>
    <name evidence="7" type="primary">sbcD</name>
    <name evidence="10" type="ORF">EKG39_01045</name>
</gene>
<name>A0A3S0IYN7_9GAMM</name>
<dbReference type="RefSeq" id="WP_126503402.1">
    <property type="nucleotide sequence ID" value="NZ_RXNV01000001.1"/>
</dbReference>
<keyword evidence="7" id="KW-0255">Endonuclease</keyword>
<evidence type="ECO:0000256" key="1">
    <source>
        <dbReference type="ARBA" id="ARBA00010555"/>
    </source>
</evidence>
<keyword evidence="6 7" id="KW-0269">Exonuclease</keyword>
<accession>A0A3S0IYN7</accession>
<keyword evidence="4 7" id="KW-0540">Nuclease</keyword>
<keyword evidence="5 7" id="KW-0378">Hydrolase</keyword>
<dbReference type="Gene3D" id="3.60.21.10">
    <property type="match status" value="1"/>
</dbReference>
<evidence type="ECO:0000256" key="2">
    <source>
        <dbReference type="ARBA" id="ARBA00011322"/>
    </source>
</evidence>
<dbReference type="GO" id="GO:0004519">
    <property type="term" value="F:endonuclease activity"/>
    <property type="evidence" value="ECO:0007669"/>
    <property type="project" value="UniProtKB-KW"/>
</dbReference>
<sequence>MKFIHTSDWHIGRQLHNQSLIDDQSHVLLQIIALAEEHEVDAVIIAGDIYDRSIPPANAVALLDDVVNRLVNDMKLPVIMIAGNHDGHERLGFASRQMADSGLHIIGPLHKELSPITLRGKSGSAVFYGLPYADPATVRQVFDCEASSHELAMETLLEQVHEHDSQGLPKVVISHCFLDGGSESESERPLSIGGADKISPALFTPFNYTALGHLHGPQYKGEQQVRYSGSILKYSFSEQHQKKSVTLVELDEQGKAQIDLLPLIAKRDVRIVEGELTSLLEAGKTDPNRDDYLMVRLLDKHAILDAMGKLRAVYPNVLHLERTGLMSDNGQLEIRRDHIKKGELDMFTEFFSQVSGESMNDAQQQAMVQAIDELHKGEQSS</sequence>
<dbReference type="InterPro" id="IPR029052">
    <property type="entry name" value="Metallo-depent_PP-like"/>
</dbReference>
<keyword evidence="7" id="KW-0233">DNA recombination</keyword>
<dbReference type="Pfam" id="PF00149">
    <property type="entry name" value="Metallophos"/>
    <property type="match status" value="1"/>
</dbReference>
<evidence type="ECO:0000259" key="8">
    <source>
        <dbReference type="Pfam" id="PF00149"/>
    </source>
</evidence>
<feature type="domain" description="Calcineurin-like phosphoesterase" evidence="8">
    <location>
        <begin position="1"/>
        <end position="216"/>
    </location>
</feature>
<comment type="caution">
    <text evidence="10">The sequence shown here is derived from an EMBL/GenBank/DDBJ whole genome shotgun (WGS) entry which is preliminary data.</text>
</comment>
<evidence type="ECO:0000313" key="10">
    <source>
        <dbReference type="EMBL" id="RTR34296.1"/>
    </source>
</evidence>
<dbReference type="InterPro" id="IPR050535">
    <property type="entry name" value="DNA_Repair-Maintenance_Comp"/>
</dbReference>
<dbReference type="EMBL" id="RXNV01000001">
    <property type="protein sequence ID" value="RTR34296.1"/>
    <property type="molecule type" value="Genomic_DNA"/>
</dbReference>
<dbReference type="CDD" id="cd00840">
    <property type="entry name" value="MPP_Mre11_N"/>
    <property type="match status" value="1"/>
</dbReference>
<evidence type="ECO:0000256" key="4">
    <source>
        <dbReference type="ARBA" id="ARBA00022722"/>
    </source>
</evidence>
<reference evidence="10 11" key="1">
    <citation type="submission" date="2018-12" db="EMBL/GenBank/DDBJ databases">
        <authorList>
            <person name="Yu L."/>
        </authorList>
    </citation>
    <scope>NUCLEOTIDE SEQUENCE [LARGE SCALE GENOMIC DNA]</scope>
    <source>
        <strain evidence="10 11">HAW-EB5</strain>
    </source>
</reference>
<evidence type="ECO:0000256" key="3">
    <source>
        <dbReference type="ARBA" id="ARBA00013365"/>
    </source>
</evidence>
<dbReference type="GO" id="GO:0006310">
    <property type="term" value="P:DNA recombination"/>
    <property type="evidence" value="ECO:0007669"/>
    <property type="project" value="UniProtKB-KW"/>
</dbReference>
<dbReference type="AlphaFoldDB" id="A0A3S0IYN7"/>
<proteinExistence type="inferred from homology"/>
<dbReference type="GO" id="GO:0006260">
    <property type="term" value="P:DNA replication"/>
    <property type="evidence" value="ECO:0007669"/>
    <property type="project" value="UniProtKB-KW"/>
</dbReference>
<evidence type="ECO:0000256" key="6">
    <source>
        <dbReference type="ARBA" id="ARBA00022839"/>
    </source>
</evidence>
<comment type="function">
    <text evidence="7">SbcCD cleaves DNA hairpin structures. These structures can inhibit DNA replication and are intermediates in certain DNA recombination reactions. The complex acts as a 3'-&gt;5' double strand exonuclease that can open hairpins. It also has a 5' single-strand endonuclease activity.</text>
</comment>
<evidence type="ECO:0000259" key="9">
    <source>
        <dbReference type="Pfam" id="PF12320"/>
    </source>
</evidence>
<dbReference type="Proteomes" id="UP000282060">
    <property type="component" value="Unassembled WGS sequence"/>
</dbReference>
<comment type="subunit">
    <text evidence="2 7">Heterodimer of SbcC and SbcD.</text>
</comment>
<dbReference type="PANTHER" id="PTHR30337">
    <property type="entry name" value="COMPONENT OF ATP-DEPENDENT DSDNA EXONUCLEASE"/>
    <property type="match status" value="1"/>
</dbReference>
<dbReference type="GO" id="GO:0008408">
    <property type="term" value="F:3'-5' exonuclease activity"/>
    <property type="evidence" value="ECO:0007669"/>
    <property type="project" value="InterPro"/>
</dbReference>
<evidence type="ECO:0000256" key="7">
    <source>
        <dbReference type="RuleBase" id="RU363069"/>
    </source>
</evidence>
<dbReference type="PANTHER" id="PTHR30337:SF0">
    <property type="entry name" value="NUCLEASE SBCCD SUBUNIT D"/>
    <property type="match status" value="1"/>
</dbReference>
<dbReference type="InterPro" id="IPR004843">
    <property type="entry name" value="Calcineurin-like_PHP"/>
</dbReference>
<dbReference type="OrthoDB" id="9773856at2"/>
<feature type="domain" description="Nuclease SbcCD subunit D C-terminal" evidence="9">
    <location>
        <begin position="266"/>
        <end position="354"/>
    </location>
</feature>
<dbReference type="InterPro" id="IPR026843">
    <property type="entry name" value="SbcD_C"/>
</dbReference>